<keyword evidence="3" id="KW-0819">tRNA processing</keyword>
<evidence type="ECO:0000313" key="14">
    <source>
        <dbReference type="Proteomes" id="UP000264883"/>
    </source>
</evidence>
<evidence type="ECO:0000259" key="12">
    <source>
        <dbReference type="Pfam" id="PF13735"/>
    </source>
</evidence>
<dbReference type="InterPro" id="IPR002646">
    <property type="entry name" value="PolA_pol_head_dom"/>
</dbReference>
<evidence type="ECO:0000256" key="4">
    <source>
        <dbReference type="ARBA" id="ARBA00022695"/>
    </source>
</evidence>
<evidence type="ECO:0000256" key="2">
    <source>
        <dbReference type="ARBA" id="ARBA00022679"/>
    </source>
</evidence>
<accession>A0A343J8W8</accession>
<keyword evidence="4 13" id="KW-0548">Nucleotidyltransferase</keyword>
<keyword evidence="7" id="KW-0460">Magnesium</keyword>
<dbReference type="Pfam" id="PF01743">
    <property type="entry name" value="PolyA_pol"/>
    <property type="match status" value="1"/>
</dbReference>
<dbReference type="GO" id="GO:0000049">
    <property type="term" value="F:tRNA binding"/>
    <property type="evidence" value="ECO:0007669"/>
    <property type="project" value="TreeGrafter"/>
</dbReference>
<proteinExistence type="inferred from homology"/>
<evidence type="ECO:0000256" key="9">
    <source>
        <dbReference type="RuleBase" id="RU003953"/>
    </source>
</evidence>
<dbReference type="Gene3D" id="3.30.460.10">
    <property type="entry name" value="Beta Polymerase, domain 2"/>
    <property type="match status" value="1"/>
</dbReference>
<keyword evidence="5" id="KW-0479">Metal-binding</keyword>
<evidence type="ECO:0000259" key="11">
    <source>
        <dbReference type="Pfam" id="PF12627"/>
    </source>
</evidence>
<dbReference type="EMBL" id="CP016786">
    <property type="protein sequence ID" value="ASW41976.1"/>
    <property type="molecule type" value="Genomic_DNA"/>
</dbReference>
<dbReference type="Pfam" id="PF13735">
    <property type="entry name" value="tRNA_NucTran2_2"/>
    <property type="match status" value="1"/>
</dbReference>
<dbReference type="SUPFAM" id="SSF81891">
    <property type="entry name" value="Poly A polymerase C-terminal region-like"/>
    <property type="match status" value="1"/>
</dbReference>
<keyword evidence="2 9" id="KW-0808">Transferase</keyword>
<feature type="domain" description="Poly A polymerase head" evidence="10">
    <location>
        <begin position="23"/>
        <end position="143"/>
    </location>
</feature>
<evidence type="ECO:0000256" key="6">
    <source>
        <dbReference type="ARBA" id="ARBA00022741"/>
    </source>
</evidence>
<name>A0A343J8W8_9CLOT</name>
<comment type="similarity">
    <text evidence="9">Belongs to the tRNA nucleotidyltransferase/poly(A) polymerase family.</text>
</comment>
<comment type="cofactor">
    <cofactor evidence="1">
        <name>Mg(2+)</name>
        <dbReference type="ChEBI" id="CHEBI:18420"/>
    </cofactor>
</comment>
<evidence type="ECO:0000259" key="10">
    <source>
        <dbReference type="Pfam" id="PF01743"/>
    </source>
</evidence>
<dbReference type="InterPro" id="IPR043519">
    <property type="entry name" value="NT_sf"/>
</dbReference>
<dbReference type="InterPro" id="IPR032810">
    <property type="entry name" value="CCA-adding_enz_C"/>
</dbReference>
<keyword evidence="6" id="KW-0547">Nucleotide-binding</keyword>
<feature type="domain" description="CCA-adding enzyme C-terminal" evidence="12">
    <location>
        <begin position="301"/>
        <end position="440"/>
    </location>
</feature>
<dbReference type="GO" id="GO:0000166">
    <property type="term" value="F:nucleotide binding"/>
    <property type="evidence" value="ECO:0007669"/>
    <property type="project" value="UniProtKB-KW"/>
</dbReference>
<evidence type="ECO:0000256" key="8">
    <source>
        <dbReference type="ARBA" id="ARBA00022884"/>
    </source>
</evidence>
<dbReference type="AlphaFoldDB" id="A0A343J8W8"/>
<dbReference type="CDD" id="cd05398">
    <property type="entry name" value="NT_ClassII-CCAase"/>
    <property type="match status" value="1"/>
</dbReference>
<dbReference type="RefSeq" id="WP_119864109.1">
    <property type="nucleotide sequence ID" value="NZ_CP016786.1"/>
</dbReference>
<dbReference type="SUPFAM" id="SSF81301">
    <property type="entry name" value="Nucleotidyltransferase"/>
    <property type="match status" value="1"/>
</dbReference>
<dbReference type="OrthoDB" id="9805698at2"/>
<dbReference type="InterPro" id="IPR032828">
    <property type="entry name" value="PolyA_RNA-bd"/>
</dbReference>
<dbReference type="Proteomes" id="UP000264883">
    <property type="component" value="Chromosome"/>
</dbReference>
<dbReference type="InterPro" id="IPR050264">
    <property type="entry name" value="Bact_CCA-adding_enz_type3_sf"/>
</dbReference>
<dbReference type="PANTHER" id="PTHR46173">
    <property type="entry name" value="CCA TRNA NUCLEOTIDYLTRANSFERASE 1, MITOCHONDRIAL"/>
    <property type="match status" value="1"/>
</dbReference>
<dbReference type="Gene3D" id="1.10.246.80">
    <property type="match status" value="1"/>
</dbReference>
<evidence type="ECO:0000256" key="5">
    <source>
        <dbReference type="ARBA" id="ARBA00022723"/>
    </source>
</evidence>
<dbReference type="Gene3D" id="1.10.3090.10">
    <property type="entry name" value="cca-adding enzyme, domain 2"/>
    <property type="match status" value="1"/>
</dbReference>
<dbReference type="GO" id="GO:0046872">
    <property type="term" value="F:metal ion binding"/>
    <property type="evidence" value="ECO:0007669"/>
    <property type="project" value="UniProtKB-KW"/>
</dbReference>
<organism evidence="13 14">
    <name type="scientific">Clostridium isatidis</name>
    <dbReference type="NCBI Taxonomy" id="182773"/>
    <lineage>
        <taxon>Bacteria</taxon>
        <taxon>Bacillati</taxon>
        <taxon>Bacillota</taxon>
        <taxon>Clostridia</taxon>
        <taxon>Eubacteriales</taxon>
        <taxon>Clostridiaceae</taxon>
        <taxon>Clostridium</taxon>
    </lineage>
</organism>
<dbReference type="PANTHER" id="PTHR46173:SF1">
    <property type="entry name" value="CCA TRNA NUCLEOTIDYLTRANSFERASE 1, MITOCHONDRIAL"/>
    <property type="match status" value="1"/>
</dbReference>
<evidence type="ECO:0000256" key="7">
    <source>
        <dbReference type="ARBA" id="ARBA00022842"/>
    </source>
</evidence>
<feature type="domain" description="tRNA nucleotidyltransferase/poly(A) polymerase RNA and SrmB- binding" evidence="11">
    <location>
        <begin position="171"/>
        <end position="230"/>
    </location>
</feature>
<keyword evidence="8 9" id="KW-0694">RNA-binding</keyword>
<evidence type="ECO:0000256" key="1">
    <source>
        <dbReference type="ARBA" id="ARBA00001946"/>
    </source>
</evidence>
<reference evidence="13 14" key="1">
    <citation type="submission" date="2016-08" db="EMBL/GenBank/DDBJ databases">
        <title>Complete Genome Sequence Of The Indigo Reducing Clostridium isatidis DSM15098.</title>
        <authorList>
            <person name="Little G.T."/>
            <person name="Minton N.P."/>
        </authorList>
    </citation>
    <scope>NUCLEOTIDE SEQUENCE [LARGE SCALE GENOMIC DNA]</scope>
    <source>
        <strain evidence="13 14">DSM 15098</strain>
    </source>
</reference>
<sequence>MRIFIPEDVNFIIDKFYKNNFDAFIVGGCLRDLLLNINPKDYDITTSAKPEDTISLFSKTIPTGIKHGTVTVVINNNNYEVTTFRTEGDYLDNRHPSRVDFVTDIKDDLSRRDFTVNALAYNDKLGLIDYFNGIDDLNNKIIRCVGDADKRFKEDALRMLRAIRFSCQLEFEIERKTYRAIINNADLIKNISKERIRDELCKILISRAPSKGIKLLQKTGLLEFIIPELNLLVNYSPLSIKHNRDVFGHTLKVIDNIKNNNLILMLSALLHDVGKLNTLTLEADGIYRFPKHNIEGSIMSKRILKDLKFDNYTVNSVSKLIEHHLVLKVNYMPTRYEIKKYLLEIGENLIYLLFELQKADIKALDNPAPFIKKVDYIRDTVSDILSNEEPLYIKDLNINGEDLIKFFNIPRCKLIGDILNYLLDETLKNPNLNNKESLLNLSKTFLDSKKPDC</sequence>
<gene>
    <name evidence="13" type="ORF">BEN51_00155</name>
</gene>
<dbReference type="NCBIfam" id="NF009814">
    <property type="entry name" value="PRK13299.1"/>
    <property type="match status" value="1"/>
</dbReference>
<evidence type="ECO:0000256" key="3">
    <source>
        <dbReference type="ARBA" id="ARBA00022694"/>
    </source>
</evidence>
<dbReference type="KEGG" id="cia:BEN51_00155"/>
<dbReference type="Pfam" id="PF12627">
    <property type="entry name" value="PolyA_pol_RNAbd"/>
    <property type="match status" value="1"/>
</dbReference>
<keyword evidence="14" id="KW-1185">Reference proteome</keyword>
<dbReference type="GO" id="GO:0016779">
    <property type="term" value="F:nucleotidyltransferase activity"/>
    <property type="evidence" value="ECO:0007669"/>
    <property type="project" value="UniProtKB-KW"/>
</dbReference>
<dbReference type="GO" id="GO:0008033">
    <property type="term" value="P:tRNA processing"/>
    <property type="evidence" value="ECO:0007669"/>
    <property type="project" value="UniProtKB-KW"/>
</dbReference>
<evidence type="ECO:0000313" key="13">
    <source>
        <dbReference type="EMBL" id="ASW41976.1"/>
    </source>
</evidence>
<protein>
    <submittedName>
        <fullName evidence="13">Polynucleotide adenylyltransferase</fullName>
    </submittedName>
</protein>